<evidence type="ECO:0000313" key="7">
    <source>
        <dbReference type="EMBL" id="MBR7746937.1"/>
    </source>
</evidence>
<dbReference type="PANTHER" id="PTHR34218">
    <property type="entry name" value="PEPTIDASE S45 PENICILLIN AMIDASE"/>
    <property type="match status" value="1"/>
</dbReference>
<dbReference type="SUPFAM" id="SSF56235">
    <property type="entry name" value="N-terminal nucleophile aminohydrolases (Ntn hydrolases)"/>
    <property type="match status" value="1"/>
</dbReference>
<feature type="chain" id="PRO_5036679847" evidence="6">
    <location>
        <begin position="17"/>
        <end position="844"/>
    </location>
</feature>
<reference evidence="7 8" key="1">
    <citation type="submission" date="2021-04" db="EMBL/GenBank/DDBJ databases">
        <title>novel species isolated from subtropical streams in China.</title>
        <authorList>
            <person name="Lu H."/>
        </authorList>
    </citation>
    <scope>NUCLEOTIDE SEQUENCE [LARGE SCALE GENOMIC DNA]</scope>
    <source>
        <strain evidence="7 8">BYS107W</strain>
    </source>
</reference>
<proteinExistence type="inferred from homology"/>
<dbReference type="InterPro" id="IPR043147">
    <property type="entry name" value="Penicillin_amidase_A-knob"/>
</dbReference>
<gene>
    <name evidence="7" type="ORF">KDM92_10115</name>
</gene>
<dbReference type="InterPro" id="IPR002692">
    <property type="entry name" value="S45"/>
</dbReference>
<keyword evidence="5" id="KW-0479">Metal-binding</keyword>
<evidence type="ECO:0000256" key="6">
    <source>
        <dbReference type="SAM" id="SignalP"/>
    </source>
</evidence>
<comment type="caution">
    <text evidence="7">The sequence shown here is derived from an EMBL/GenBank/DDBJ whole genome shotgun (WGS) entry which is preliminary data.</text>
</comment>
<dbReference type="GO" id="GO:0016811">
    <property type="term" value="F:hydrolase activity, acting on carbon-nitrogen (but not peptide) bonds, in linear amides"/>
    <property type="evidence" value="ECO:0007669"/>
    <property type="project" value="InterPro"/>
</dbReference>
<keyword evidence="6" id="KW-0732">Signal</keyword>
<evidence type="ECO:0000313" key="8">
    <source>
        <dbReference type="Proteomes" id="UP000680158"/>
    </source>
</evidence>
<comment type="cofactor">
    <cofactor evidence="5">
        <name>Ca(2+)</name>
        <dbReference type="ChEBI" id="CHEBI:29108"/>
    </cofactor>
    <text evidence="5">Binds 1 Ca(2+) ion per dimer.</text>
</comment>
<dbReference type="PANTHER" id="PTHR34218:SF4">
    <property type="entry name" value="ACYL-HOMOSERINE LACTONE ACYLASE QUIP"/>
    <property type="match status" value="1"/>
</dbReference>
<protein>
    <submittedName>
        <fullName evidence="7">Penicillin acylase family protein</fullName>
    </submittedName>
</protein>
<dbReference type="CDD" id="cd03747">
    <property type="entry name" value="Ntn_PGA_like"/>
    <property type="match status" value="1"/>
</dbReference>
<dbReference type="PIRSF" id="PIRSF001227">
    <property type="entry name" value="Pen_acylase"/>
    <property type="match status" value="1"/>
</dbReference>
<evidence type="ECO:0000256" key="4">
    <source>
        <dbReference type="PIRSR" id="PIRSR001227-1"/>
    </source>
</evidence>
<sequence length="844" mass="95273">MLLGLLGIICSPQVNAQVSANASNANKPSTQNTHQKKVTPIKTTQEWQVYGISQSAEILLDQWGVPHIYAKNEDDLFFAQGFNAARDRLFQLDLWRRRGLGQLSEVFGNSFFEQDRAARLFLYRGDMKQEWNAYGTQAERITKQFVAGINAYIDYVSKNNHALPAEFKILKYLPAKWQAEDVVRIRSHGLTRNLNAEVNRAKFACNGQLALDEIRQNLSPKWKTTLPAGLDPCLPEGILRQFSLATQNVVFDKQNMRISQIETPTTATNEAPNTNIAKLYETNPDQMEGSNNWVLAPSKTSTGRAIMANDPHRAYSAPSLRYITHLSAPGLDVIGAGEPALPGISIGHNGSIAFGLTIMGIDQEDLYVYELNPANPMQYRYRGKWENMKPLSENFKVKDRPDQTAELLFTRHGPIIFQDHQKNRAYAVRTAWLQAGMAPYFGSIDYMRATNFAQFKKAMLHWGAPTENQVYADVKGNVGWVPGGMTPIRKNWDGLLPVPGDGRYEWAGFLSGDKLPFSYQPKSGWFASANEMNLPKGYPYQQHKLGFEWPHPARYQRIATVLSQAKKFSIEDSMRLQNDVMSLPAKRITEILKRIQINNQIKDQINNQARHQTDDDNTKATEKALKLLLQWDHQETADSAAAALFQFWLSQTLAPAYKELMLGAQASLVPSMPDMSGMLNYLERTNQDEQANKIRDQLLLNSLTLAYKTLEQTLGKDQHAWQWGQLQKTVFAHPFSKILDSASKTQFDIGPLPRGGSANTVNQSSYRLSDFTQLNGPSFRVVVDVGQWDNSRAINAPGQSGDPSSPHYRDLADKWAKGEYFPLLYSRQAVEAYTRQRFVLQPIK</sequence>
<dbReference type="InterPro" id="IPR043146">
    <property type="entry name" value="Penicillin_amidase_N_B-knob"/>
</dbReference>
<dbReference type="Gene3D" id="1.10.1400.10">
    <property type="match status" value="1"/>
</dbReference>
<feature type="active site" description="Nucleophile" evidence="4">
    <location>
        <position position="290"/>
    </location>
</feature>
<feature type="binding site" evidence="5">
    <location>
        <position position="197"/>
    </location>
    <ligand>
        <name>Ca(2+)</name>
        <dbReference type="ChEBI" id="CHEBI:29108"/>
    </ligand>
</feature>
<evidence type="ECO:0000256" key="3">
    <source>
        <dbReference type="ARBA" id="ARBA00023145"/>
    </source>
</evidence>
<keyword evidence="5" id="KW-0106">Calcium</keyword>
<dbReference type="AlphaFoldDB" id="A0A941DIN4"/>
<dbReference type="Proteomes" id="UP000680158">
    <property type="component" value="Unassembled WGS sequence"/>
</dbReference>
<dbReference type="GO" id="GO:0046872">
    <property type="term" value="F:metal ion binding"/>
    <property type="evidence" value="ECO:0007669"/>
    <property type="project" value="UniProtKB-KW"/>
</dbReference>
<dbReference type="EMBL" id="JAGSPM010000005">
    <property type="protein sequence ID" value="MBR7746937.1"/>
    <property type="molecule type" value="Genomic_DNA"/>
</dbReference>
<dbReference type="Gene3D" id="2.30.120.10">
    <property type="match status" value="1"/>
</dbReference>
<keyword evidence="2" id="KW-0378">Hydrolase</keyword>
<keyword evidence="3" id="KW-0865">Zymogen</keyword>
<feature type="binding site" evidence="5">
    <location>
        <position position="365"/>
    </location>
    <ligand>
        <name>Ca(2+)</name>
        <dbReference type="ChEBI" id="CHEBI:29108"/>
    </ligand>
</feature>
<comment type="similarity">
    <text evidence="1">Belongs to the peptidase S45 family.</text>
</comment>
<dbReference type="InterPro" id="IPR029055">
    <property type="entry name" value="Ntn_hydrolases_N"/>
</dbReference>
<dbReference type="Gene3D" id="1.10.439.10">
    <property type="entry name" value="Penicillin Amidohydrolase, domain 1"/>
    <property type="match status" value="1"/>
</dbReference>
<dbReference type="InterPro" id="IPR014395">
    <property type="entry name" value="Pen/GL7ACA/AHL_acylase"/>
</dbReference>
<evidence type="ECO:0000256" key="2">
    <source>
        <dbReference type="ARBA" id="ARBA00022801"/>
    </source>
</evidence>
<keyword evidence="8" id="KW-1185">Reference proteome</keyword>
<feature type="binding site" evidence="5">
    <location>
        <position position="362"/>
    </location>
    <ligand>
        <name>Ca(2+)</name>
        <dbReference type="ChEBI" id="CHEBI:29108"/>
    </ligand>
</feature>
<name>A0A941DIN4_9BURK</name>
<accession>A0A941DIN4</accession>
<feature type="signal peptide" evidence="6">
    <location>
        <begin position="1"/>
        <end position="16"/>
    </location>
</feature>
<dbReference type="Pfam" id="PF01804">
    <property type="entry name" value="Penicil_amidase"/>
    <property type="match status" value="1"/>
</dbReference>
<evidence type="ECO:0000256" key="1">
    <source>
        <dbReference type="ARBA" id="ARBA00006586"/>
    </source>
</evidence>
<dbReference type="InterPro" id="IPR023343">
    <property type="entry name" value="Penicillin_amidase_dom1"/>
</dbReference>
<organism evidence="7 8">
    <name type="scientific">Undibacterium baiyunense</name>
    <dbReference type="NCBI Taxonomy" id="2828731"/>
    <lineage>
        <taxon>Bacteria</taxon>
        <taxon>Pseudomonadati</taxon>
        <taxon>Pseudomonadota</taxon>
        <taxon>Betaproteobacteria</taxon>
        <taxon>Burkholderiales</taxon>
        <taxon>Oxalobacteraceae</taxon>
        <taxon>Undibacterium</taxon>
    </lineage>
</organism>
<dbReference type="Gene3D" id="3.60.20.10">
    <property type="entry name" value="Glutamine Phosphoribosylpyrophosphate, subunit 1, domain 1"/>
    <property type="match status" value="1"/>
</dbReference>
<dbReference type="GO" id="GO:0017000">
    <property type="term" value="P:antibiotic biosynthetic process"/>
    <property type="evidence" value="ECO:0007669"/>
    <property type="project" value="InterPro"/>
</dbReference>
<evidence type="ECO:0000256" key="5">
    <source>
        <dbReference type="PIRSR" id="PIRSR001227-2"/>
    </source>
</evidence>